<dbReference type="Pfam" id="PF12698">
    <property type="entry name" value="ABC2_membrane_3"/>
    <property type="match status" value="1"/>
</dbReference>
<dbReference type="STRING" id="1798664.A3C93_06170"/>
<dbReference type="GO" id="GO:0043190">
    <property type="term" value="C:ATP-binding cassette (ABC) transporter complex"/>
    <property type="evidence" value="ECO:0007669"/>
    <property type="project" value="InterPro"/>
</dbReference>
<dbReference type="PROSITE" id="PS51012">
    <property type="entry name" value="ABC_TM2"/>
    <property type="match status" value="1"/>
</dbReference>
<sequence>MNLRRVYGIYIRQWYLIRDNPTRLFAIFIWIILDIILWGFITKYLDRVGGASFSFVPVFLGSILLWDFLVRVSQGVMVAFLEDFWSRNLINIFTSPIKISEYTAGLTVTSILTSATGLLVMLLLAGSIFGFSAAQFGLLLAPFLLVLFMFGIAVGIVTMAILLRFGQAAEWIAWPITMLMSPFVGVFYPVDILPHWMQVVSSALPPSYVFEGIRAVVFRQSFDASVLVWGIGLCFIYILLAYALFYFVYKKSVRNGLLARHSAESAY</sequence>
<feature type="transmembrane region" description="Helical" evidence="5">
    <location>
        <begin position="143"/>
        <end position="165"/>
    </location>
</feature>
<proteinExistence type="predicted"/>
<evidence type="ECO:0000256" key="1">
    <source>
        <dbReference type="ARBA" id="ARBA00004141"/>
    </source>
</evidence>
<keyword evidence="3 5" id="KW-1133">Transmembrane helix</keyword>
<evidence type="ECO:0000256" key="2">
    <source>
        <dbReference type="ARBA" id="ARBA00022692"/>
    </source>
</evidence>
<evidence type="ECO:0000313" key="7">
    <source>
        <dbReference type="EMBL" id="OGZ12665.1"/>
    </source>
</evidence>
<dbReference type="GO" id="GO:0140359">
    <property type="term" value="F:ABC-type transporter activity"/>
    <property type="evidence" value="ECO:0007669"/>
    <property type="project" value="InterPro"/>
</dbReference>
<evidence type="ECO:0000313" key="8">
    <source>
        <dbReference type="Proteomes" id="UP000178636"/>
    </source>
</evidence>
<feature type="transmembrane region" description="Helical" evidence="5">
    <location>
        <begin position="172"/>
        <end position="190"/>
    </location>
</feature>
<dbReference type="PANTHER" id="PTHR43027">
    <property type="entry name" value="DOXORUBICIN RESISTANCE ABC TRANSPORTER PERMEASE PROTEIN DRRC-RELATED"/>
    <property type="match status" value="1"/>
</dbReference>
<comment type="subcellular location">
    <subcellularLocation>
        <location evidence="1">Membrane</location>
        <topology evidence="1">Multi-pass membrane protein</topology>
    </subcellularLocation>
</comment>
<dbReference type="InterPro" id="IPR047817">
    <property type="entry name" value="ABC2_TM_bact-type"/>
</dbReference>
<feature type="transmembrane region" description="Helical" evidence="5">
    <location>
        <begin position="53"/>
        <end position="81"/>
    </location>
</feature>
<evidence type="ECO:0000259" key="6">
    <source>
        <dbReference type="PROSITE" id="PS51012"/>
    </source>
</evidence>
<evidence type="ECO:0000256" key="5">
    <source>
        <dbReference type="SAM" id="Phobius"/>
    </source>
</evidence>
<dbReference type="PIRSF" id="PIRSF006648">
    <property type="entry name" value="DrrB"/>
    <property type="match status" value="1"/>
</dbReference>
<name>A0A1G2DGA7_9BACT</name>
<feature type="transmembrane region" description="Helical" evidence="5">
    <location>
        <begin position="226"/>
        <end position="249"/>
    </location>
</feature>
<evidence type="ECO:0000256" key="4">
    <source>
        <dbReference type="ARBA" id="ARBA00023136"/>
    </source>
</evidence>
<dbReference type="Proteomes" id="UP000178636">
    <property type="component" value="Unassembled WGS sequence"/>
</dbReference>
<evidence type="ECO:0000256" key="3">
    <source>
        <dbReference type="ARBA" id="ARBA00022989"/>
    </source>
</evidence>
<feature type="transmembrane region" description="Helical" evidence="5">
    <location>
        <begin position="102"/>
        <end position="131"/>
    </location>
</feature>
<organism evidence="7 8">
    <name type="scientific">Candidatus Lloydbacteria bacterium RIFCSPHIGHO2_02_FULL_54_17</name>
    <dbReference type="NCBI Taxonomy" id="1798664"/>
    <lineage>
        <taxon>Bacteria</taxon>
        <taxon>Candidatus Lloydiibacteriota</taxon>
    </lineage>
</organism>
<dbReference type="PANTHER" id="PTHR43027:SF1">
    <property type="entry name" value="DOXORUBICIN RESISTANCE ABC TRANSPORTER PERMEASE PROTEIN DRRC-RELATED"/>
    <property type="match status" value="1"/>
</dbReference>
<dbReference type="InterPro" id="IPR013525">
    <property type="entry name" value="ABC2_TM"/>
</dbReference>
<dbReference type="InterPro" id="IPR000412">
    <property type="entry name" value="ABC_2_transport"/>
</dbReference>
<dbReference type="EMBL" id="MHLO01000016">
    <property type="protein sequence ID" value="OGZ12665.1"/>
    <property type="molecule type" value="Genomic_DNA"/>
</dbReference>
<gene>
    <name evidence="7" type="ORF">A3C93_06170</name>
</gene>
<keyword evidence="2 5" id="KW-0812">Transmembrane</keyword>
<dbReference type="AlphaFoldDB" id="A0A1G2DGA7"/>
<feature type="transmembrane region" description="Helical" evidence="5">
    <location>
        <begin position="21"/>
        <end position="41"/>
    </location>
</feature>
<protein>
    <submittedName>
        <fullName evidence="7">ABC transporter</fullName>
    </submittedName>
</protein>
<comment type="caution">
    <text evidence="7">The sequence shown here is derived from an EMBL/GenBank/DDBJ whole genome shotgun (WGS) entry which is preliminary data.</text>
</comment>
<feature type="domain" description="ABC transmembrane type-2" evidence="6">
    <location>
        <begin position="22"/>
        <end position="252"/>
    </location>
</feature>
<keyword evidence="4 5" id="KW-0472">Membrane</keyword>
<dbReference type="InterPro" id="IPR052902">
    <property type="entry name" value="ABC-2_transporter"/>
</dbReference>
<reference evidence="7 8" key="1">
    <citation type="journal article" date="2016" name="Nat. Commun.">
        <title>Thousands of microbial genomes shed light on interconnected biogeochemical processes in an aquifer system.</title>
        <authorList>
            <person name="Anantharaman K."/>
            <person name="Brown C.T."/>
            <person name="Hug L.A."/>
            <person name="Sharon I."/>
            <person name="Castelle C.J."/>
            <person name="Probst A.J."/>
            <person name="Thomas B.C."/>
            <person name="Singh A."/>
            <person name="Wilkins M.J."/>
            <person name="Karaoz U."/>
            <person name="Brodie E.L."/>
            <person name="Williams K.H."/>
            <person name="Hubbard S.S."/>
            <person name="Banfield J.F."/>
        </authorList>
    </citation>
    <scope>NUCLEOTIDE SEQUENCE [LARGE SCALE GENOMIC DNA]</scope>
</reference>
<accession>A0A1G2DGA7</accession>